<keyword evidence="3" id="KW-0067">ATP-binding</keyword>
<dbReference type="Pfam" id="PF13380">
    <property type="entry name" value="CoA_binding_2"/>
    <property type="match status" value="1"/>
</dbReference>
<accession>X0WC15</accession>
<dbReference type="PANTHER" id="PTHR43334">
    <property type="entry name" value="ACETATE--COA LIGASE [ADP-FORMING]"/>
    <property type="match status" value="1"/>
</dbReference>
<evidence type="ECO:0000256" key="3">
    <source>
        <dbReference type="ARBA" id="ARBA00022840"/>
    </source>
</evidence>
<dbReference type="PANTHER" id="PTHR43334:SF1">
    <property type="entry name" value="3-HYDROXYPROPIONATE--COA LIGASE [ADP-FORMING]"/>
    <property type="match status" value="1"/>
</dbReference>
<evidence type="ECO:0000259" key="5">
    <source>
        <dbReference type="Pfam" id="PF13607"/>
    </source>
</evidence>
<keyword evidence="1" id="KW-0436">Ligase</keyword>
<dbReference type="Pfam" id="PF13607">
    <property type="entry name" value="Succ_CoA_lig"/>
    <property type="match status" value="1"/>
</dbReference>
<feature type="non-terminal residue" evidence="6">
    <location>
        <position position="1"/>
    </location>
</feature>
<reference evidence="6" key="1">
    <citation type="journal article" date="2014" name="Front. Microbiol.">
        <title>High frequency of phylogenetically diverse reductive dehalogenase-homologous genes in deep subseafloor sedimentary metagenomes.</title>
        <authorList>
            <person name="Kawai M."/>
            <person name="Futagami T."/>
            <person name="Toyoda A."/>
            <person name="Takaki Y."/>
            <person name="Nishi S."/>
            <person name="Hori S."/>
            <person name="Arai W."/>
            <person name="Tsubouchi T."/>
            <person name="Morono Y."/>
            <person name="Uchiyama I."/>
            <person name="Ito T."/>
            <person name="Fujiyama A."/>
            <person name="Inagaki F."/>
            <person name="Takami H."/>
        </authorList>
    </citation>
    <scope>NUCLEOTIDE SEQUENCE</scope>
    <source>
        <strain evidence="6">Expedition CK06-06</strain>
    </source>
</reference>
<sequence>PTDSVPAAVQECVDKGVKAAIIVTAGFRETGEEGSQLESEVLRIARKGGIRIVGPNCMGHFNTAEDLFSAGPRGIRRGPLALISQSGNFGEYILERGNEKGAAFSKYVSSGNEADLTVEDYLEFFAEDEETKVICAYIEGIKDGRRFFDLARHITKEKPFVVMKVGRTAEAARAVLSHTGSLAGSDAVHDAIFRQCGVIRVEEVDELLDIALALIRQPLPRGKKVGILTAGGGFGAVATDACRRYGLEVPALSE</sequence>
<dbReference type="SUPFAM" id="SSF51735">
    <property type="entry name" value="NAD(P)-binding Rossmann-fold domains"/>
    <property type="match status" value="1"/>
</dbReference>
<dbReference type="InterPro" id="IPR003781">
    <property type="entry name" value="CoA-bd"/>
</dbReference>
<name>X0WC15_9ZZZZ</name>
<evidence type="ECO:0000256" key="1">
    <source>
        <dbReference type="ARBA" id="ARBA00022598"/>
    </source>
</evidence>
<proteinExistence type="predicted"/>
<evidence type="ECO:0000256" key="2">
    <source>
        <dbReference type="ARBA" id="ARBA00022741"/>
    </source>
</evidence>
<dbReference type="InterPro" id="IPR051538">
    <property type="entry name" value="Acyl-CoA_Synth/Transferase"/>
</dbReference>
<dbReference type="EMBL" id="BARS01039716">
    <property type="protein sequence ID" value="GAG22113.1"/>
    <property type="molecule type" value="Genomic_DNA"/>
</dbReference>
<organism evidence="6">
    <name type="scientific">marine sediment metagenome</name>
    <dbReference type="NCBI Taxonomy" id="412755"/>
    <lineage>
        <taxon>unclassified sequences</taxon>
        <taxon>metagenomes</taxon>
        <taxon>ecological metagenomes</taxon>
    </lineage>
</organism>
<evidence type="ECO:0000313" key="6">
    <source>
        <dbReference type="EMBL" id="GAG22113.1"/>
    </source>
</evidence>
<feature type="non-terminal residue" evidence="6">
    <location>
        <position position="254"/>
    </location>
</feature>
<dbReference type="GO" id="GO:0005524">
    <property type="term" value="F:ATP binding"/>
    <property type="evidence" value="ECO:0007669"/>
    <property type="project" value="UniProtKB-KW"/>
</dbReference>
<evidence type="ECO:0008006" key="7">
    <source>
        <dbReference type="Google" id="ProtNLM"/>
    </source>
</evidence>
<dbReference type="Gene3D" id="3.40.50.261">
    <property type="entry name" value="Succinyl-CoA synthetase domains"/>
    <property type="match status" value="2"/>
</dbReference>
<protein>
    <recommendedName>
        <fullName evidence="7">CoA-binding domain-containing protein</fullName>
    </recommendedName>
</protein>
<feature type="domain" description="CoA-binding" evidence="4">
    <location>
        <begin position="2"/>
        <end position="59"/>
    </location>
</feature>
<dbReference type="InterPro" id="IPR036291">
    <property type="entry name" value="NAD(P)-bd_dom_sf"/>
</dbReference>
<dbReference type="InterPro" id="IPR032875">
    <property type="entry name" value="Succ_CoA_lig_flav_dom"/>
</dbReference>
<dbReference type="GO" id="GO:0016874">
    <property type="term" value="F:ligase activity"/>
    <property type="evidence" value="ECO:0007669"/>
    <property type="project" value="UniProtKB-KW"/>
</dbReference>
<dbReference type="Gene3D" id="3.40.50.720">
    <property type="entry name" value="NAD(P)-binding Rossmann-like Domain"/>
    <property type="match status" value="1"/>
</dbReference>
<dbReference type="AlphaFoldDB" id="X0WC15"/>
<keyword evidence="2" id="KW-0547">Nucleotide-binding</keyword>
<dbReference type="SUPFAM" id="SSF52210">
    <property type="entry name" value="Succinyl-CoA synthetase domains"/>
    <property type="match status" value="2"/>
</dbReference>
<comment type="caution">
    <text evidence="6">The sequence shown here is derived from an EMBL/GenBank/DDBJ whole genome shotgun (WGS) entry which is preliminary data.</text>
</comment>
<evidence type="ECO:0000259" key="4">
    <source>
        <dbReference type="Pfam" id="PF13380"/>
    </source>
</evidence>
<gene>
    <name evidence="6" type="ORF">S01H1_60627</name>
</gene>
<dbReference type="InterPro" id="IPR016102">
    <property type="entry name" value="Succinyl-CoA_synth-like"/>
</dbReference>
<feature type="domain" description="Succinyl-CoA synthetase-like flavodoxin" evidence="5">
    <location>
        <begin position="77"/>
        <end position="213"/>
    </location>
</feature>